<dbReference type="Proteomes" id="UP000552560">
    <property type="component" value="Unassembled WGS sequence"/>
</dbReference>
<evidence type="ECO:0000313" key="1">
    <source>
        <dbReference type="EMBL" id="MBI6652204.1"/>
    </source>
</evidence>
<evidence type="ECO:0000313" key="7">
    <source>
        <dbReference type="Proteomes" id="UP000552560"/>
    </source>
</evidence>
<dbReference type="AlphaFoldDB" id="A0A0R3AZ83"/>
<protein>
    <submittedName>
        <fullName evidence="3">SRPBCC family protein</fullName>
    </submittedName>
</protein>
<evidence type="ECO:0000313" key="2">
    <source>
        <dbReference type="EMBL" id="NMX97222.1"/>
    </source>
</evidence>
<evidence type="ECO:0000313" key="8">
    <source>
        <dbReference type="Proteomes" id="UP000614123"/>
    </source>
</evidence>
<evidence type="ECO:0000313" key="4">
    <source>
        <dbReference type="EMBL" id="QCG67297.1"/>
    </source>
</evidence>
<sequence length="153" mass="17419">MRAVEQSVRLERISQERFIQAPIEAVYNYVTQPDRWHEWHPTSLSADTGTTGSLSAGTRFTEVIDLLGVRVPMSYRVQIARPPEEFKAVFTSLAVDGSIHYSLHACRDGTLFKRVLTYETELQLAGLHERMVELSTVALDQLKQRLENPAFVE</sequence>
<reference evidence="5" key="1">
    <citation type="submission" date="2019-04" db="EMBL/GenBank/DDBJ databases">
        <title>Complete genome sequence of Pseudomonas veronii strain PVy, a versatile degrader capable of using multiple contaminants as sole carbon sources.</title>
        <authorList>
            <person name="Lopez-Echartea E."/>
            <person name="Ridl J."/>
            <person name="Pajer P."/>
            <person name="Strejcek M."/>
            <person name="Suman J."/>
            <person name="Uhlik O."/>
        </authorList>
    </citation>
    <scope>NUCLEOTIDE SEQUENCE [LARGE SCALE GENOMIC DNA]</scope>
    <source>
        <strain evidence="5">Pvy</strain>
    </source>
</reference>
<dbReference type="Gene3D" id="3.30.530.20">
    <property type="match status" value="1"/>
</dbReference>
<dbReference type="Proteomes" id="UP000298274">
    <property type="component" value="Chromosome"/>
</dbReference>
<evidence type="ECO:0000313" key="5">
    <source>
        <dbReference type="Proteomes" id="UP000298274"/>
    </source>
</evidence>
<reference evidence="1 8" key="4">
    <citation type="submission" date="2020-12" db="EMBL/GenBank/DDBJ databases">
        <title>Comparative genomic insights into the epidemiology and virulence of plant pathogenic Pseudomonads from Turkey.</title>
        <authorList>
            <person name="Dillon M."/>
            <person name="Ruiz-Bedoya T."/>
            <person name="Bendalovic-Torma C."/>
            <person name="Guttman K.M."/>
            <person name="Kwak H."/>
            <person name="Middleton M.A."/>
            <person name="Wang P.W."/>
            <person name="Horuz S."/>
            <person name="Aysan Y."/>
            <person name="Guttman D.S."/>
        </authorList>
    </citation>
    <scope>NUCLEOTIDE SEQUENCE [LARGE SCALE GENOMIC DNA]</scope>
    <source>
        <strain evidence="1 8">S4_EA_3a</strain>
    </source>
</reference>
<evidence type="ECO:0000313" key="3">
    <source>
        <dbReference type="EMBL" id="NMY08585.1"/>
    </source>
</evidence>
<dbReference type="GeneID" id="47556825"/>
<dbReference type="EMBL" id="JAAQWE010000009">
    <property type="protein sequence ID" value="NMX97222.1"/>
    <property type="molecule type" value="Genomic_DNA"/>
</dbReference>
<dbReference type="KEGG" id="pvr:PverR02_16855"/>
<organism evidence="3 6">
    <name type="scientific">Pseudomonas veronii</name>
    <dbReference type="NCBI Taxonomy" id="76761"/>
    <lineage>
        <taxon>Bacteria</taxon>
        <taxon>Pseudomonadati</taxon>
        <taxon>Pseudomonadota</taxon>
        <taxon>Gammaproteobacteria</taxon>
        <taxon>Pseudomonadales</taxon>
        <taxon>Pseudomonadaceae</taxon>
        <taxon>Pseudomonas</taxon>
    </lineage>
</organism>
<dbReference type="EMBL" id="JAEILD010000138">
    <property type="protein sequence ID" value="MBI6652204.1"/>
    <property type="molecule type" value="Genomic_DNA"/>
</dbReference>
<dbReference type="EMBL" id="CP039631">
    <property type="protein sequence ID" value="QCG67297.1"/>
    <property type="molecule type" value="Genomic_DNA"/>
</dbReference>
<dbReference type="SUPFAM" id="SSF55961">
    <property type="entry name" value="Bet v1-like"/>
    <property type="match status" value="1"/>
</dbReference>
<dbReference type="Proteomes" id="UP000537729">
    <property type="component" value="Unassembled WGS sequence"/>
</dbReference>
<reference evidence="6 7" key="2">
    <citation type="journal article" date="2020" name="Front. Microbiol.">
        <title>Genetic Organization of the aprX-lipA2 Operon Affects the Proteolytic Potential of Pseudomonas Species in Milk.</title>
        <authorList>
            <person name="Maier C."/>
            <person name="Huptas C."/>
            <person name="von Neubeck M."/>
            <person name="Scherer S."/>
            <person name="Wenning M."/>
            <person name="Lucking G."/>
        </authorList>
    </citation>
    <scope>NUCLEOTIDE SEQUENCE [LARGE SCALE GENOMIC DNA]</scope>
    <source>
        <strain evidence="3 6">DSM 16272</strain>
        <strain evidence="2 7">WS 4671</strain>
    </source>
</reference>
<dbReference type="OrthoDB" id="5965958at2"/>
<name>A0A0R3AZ83_PSEVE</name>
<dbReference type="InterPro" id="IPR019587">
    <property type="entry name" value="Polyketide_cyclase/dehydratase"/>
</dbReference>
<evidence type="ECO:0000313" key="6">
    <source>
        <dbReference type="Proteomes" id="UP000537729"/>
    </source>
</evidence>
<dbReference type="Pfam" id="PF10604">
    <property type="entry name" value="Polyketide_cyc2"/>
    <property type="match status" value="1"/>
</dbReference>
<keyword evidence="8" id="KW-1185">Reference proteome</keyword>
<dbReference type="EMBL" id="JAAQWG010000010">
    <property type="protein sequence ID" value="NMY08585.1"/>
    <property type="molecule type" value="Genomic_DNA"/>
</dbReference>
<dbReference type="RefSeq" id="WP_017846383.1">
    <property type="nucleotide sequence ID" value="NZ_CBDFBJ010000475.1"/>
</dbReference>
<accession>A0A0R3AZ83</accession>
<proteinExistence type="predicted"/>
<dbReference type="Proteomes" id="UP000614123">
    <property type="component" value="Unassembled WGS sequence"/>
</dbReference>
<gene>
    <name evidence="4" type="ORF">E4167_23150</name>
    <name evidence="3" type="ORF">HBO38_09020</name>
    <name evidence="2" type="ORF">HBO43_11525</name>
    <name evidence="1" type="ORF">YA0849_24740</name>
</gene>
<dbReference type="InterPro" id="IPR023393">
    <property type="entry name" value="START-like_dom_sf"/>
</dbReference>
<reference evidence="4" key="3">
    <citation type="submission" date="2020-01" db="EMBL/GenBank/DDBJ databases">
        <title>Complete genome sequence of Pseudomonas veronii strain PVy, a versatile degrader capable of using multiple contaminants as sole carbon sources.</title>
        <authorList>
            <person name="Lopez-Echartea E."/>
            <person name="Ridl J."/>
            <person name="Pajer P."/>
            <person name="Strejcek M."/>
            <person name="Suman J."/>
            <person name="Uhlik O."/>
        </authorList>
    </citation>
    <scope>NUCLEOTIDE SEQUENCE</scope>
    <source>
        <strain evidence="4">Pvy</strain>
    </source>
</reference>